<dbReference type="GeneID" id="24131399"/>
<evidence type="ECO:0000256" key="2">
    <source>
        <dbReference type="ARBA" id="ARBA00022692"/>
    </source>
</evidence>
<feature type="transmembrane region" description="Helical" evidence="5">
    <location>
        <begin position="167"/>
        <end position="184"/>
    </location>
</feature>
<sequence>MARSEQSTLLVKAGDEHGVSSPLPQGTFWTSTFALVGTMMGAGALALPSTMAMTGVVGCSLLFLVMAGFAFVSCYACIVTADATGEYSFEGMSSVLFGRGRQWFVRLLTLVLLFGIMAVFMVVAMDLLHPFVAAYVSRYVIGAVFTLVAIPLCLAESLYALRHSNSIVVGCMGYIFLVLLVRAVQTGGLPDAAPAITVDGVLYTIPLQALAFGCQINSVRVYGELQHKAQMHAINFTTMFFGCVLYVCFSFLGYVCFHGAIVPDILTGFASDDPLVNSVRIVLGTCMVLKIPLIFQPFLHVLEAVAVGEGDVSRHTRTFWTIASLVSAYALAITCKDLSMIMGFVGAVGDILLNFAVPGLFLWQVGVNQVNAKLQYGGAFLVASGVLMTVLSLIGLLK</sequence>
<gene>
    <name evidence="7" type="ORF">SPRG_09214</name>
</gene>
<reference evidence="7 8" key="1">
    <citation type="journal article" date="2013" name="PLoS Genet.">
        <title>Distinctive expansion of potential virulence genes in the genome of the oomycete fish pathogen Saprolegnia parasitica.</title>
        <authorList>
            <person name="Jiang R.H."/>
            <person name="de Bruijn I."/>
            <person name="Haas B.J."/>
            <person name="Belmonte R."/>
            <person name="Lobach L."/>
            <person name="Christie J."/>
            <person name="van den Ackerveken G."/>
            <person name="Bottin A."/>
            <person name="Bulone V."/>
            <person name="Diaz-Moreno S.M."/>
            <person name="Dumas B."/>
            <person name="Fan L."/>
            <person name="Gaulin E."/>
            <person name="Govers F."/>
            <person name="Grenville-Briggs L.J."/>
            <person name="Horner N.R."/>
            <person name="Levin J.Z."/>
            <person name="Mammella M."/>
            <person name="Meijer H.J."/>
            <person name="Morris P."/>
            <person name="Nusbaum C."/>
            <person name="Oome S."/>
            <person name="Phillips A.J."/>
            <person name="van Rooyen D."/>
            <person name="Rzeszutek E."/>
            <person name="Saraiva M."/>
            <person name="Secombes C.J."/>
            <person name="Seidl M.F."/>
            <person name="Snel B."/>
            <person name="Stassen J.H."/>
            <person name="Sykes S."/>
            <person name="Tripathy S."/>
            <person name="van den Berg H."/>
            <person name="Vega-Arreguin J.C."/>
            <person name="Wawra S."/>
            <person name="Young S.K."/>
            <person name="Zeng Q."/>
            <person name="Dieguez-Uribeondo J."/>
            <person name="Russ C."/>
            <person name="Tyler B.M."/>
            <person name="van West P."/>
        </authorList>
    </citation>
    <scope>NUCLEOTIDE SEQUENCE [LARGE SCALE GENOMIC DNA]</scope>
    <source>
        <strain evidence="7 8">CBS 223.65</strain>
    </source>
</reference>
<dbReference type="GO" id="GO:0016020">
    <property type="term" value="C:membrane"/>
    <property type="evidence" value="ECO:0007669"/>
    <property type="project" value="UniProtKB-SubCell"/>
</dbReference>
<keyword evidence="3 5" id="KW-1133">Transmembrane helix</keyword>
<keyword evidence="8" id="KW-1185">Reference proteome</keyword>
<evidence type="ECO:0000259" key="6">
    <source>
        <dbReference type="Pfam" id="PF01490"/>
    </source>
</evidence>
<evidence type="ECO:0000256" key="4">
    <source>
        <dbReference type="ARBA" id="ARBA00023136"/>
    </source>
</evidence>
<dbReference type="OMA" id="YACIVTA"/>
<proteinExistence type="predicted"/>
<organism evidence="7 8">
    <name type="scientific">Saprolegnia parasitica (strain CBS 223.65)</name>
    <dbReference type="NCBI Taxonomy" id="695850"/>
    <lineage>
        <taxon>Eukaryota</taxon>
        <taxon>Sar</taxon>
        <taxon>Stramenopiles</taxon>
        <taxon>Oomycota</taxon>
        <taxon>Saprolegniomycetes</taxon>
        <taxon>Saprolegniales</taxon>
        <taxon>Saprolegniaceae</taxon>
        <taxon>Saprolegnia</taxon>
    </lineage>
</organism>
<comment type="subcellular location">
    <subcellularLocation>
        <location evidence="1">Membrane</location>
        <topology evidence="1">Multi-pass membrane protein</topology>
    </subcellularLocation>
</comment>
<feature type="transmembrane region" description="Helical" evidence="5">
    <location>
        <begin position="340"/>
        <end position="362"/>
    </location>
</feature>
<dbReference type="RefSeq" id="XP_012204148.1">
    <property type="nucleotide sequence ID" value="XM_012348758.1"/>
</dbReference>
<feature type="transmembrane region" description="Helical" evidence="5">
    <location>
        <begin position="28"/>
        <end position="47"/>
    </location>
</feature>
<dbReference type="Pfam" id="PF01490">
    <property type="entry name" value="Aa_trans"/>
    <property type="match status" value="1"/>
</dbReference>
<dbReference type="PANTHER" id="PTHR22950">
    <property type="entry name" value="AMINO ACID TRANSPORTER"/>
    <property type="match status" value="1"/>
</dbReference>
<feature type="transmembrane region" description="Helical" evidence="5">
    <location>
        <begin position="236"/>
        <end position="261"/>
    </location>
</feature>
<keyword evidence="2 5" id="KW-0812">Transmembrane</keyword>
<dbReference type="KEGG" id="spar:SPRG_09214"/>
<feature type="domain" description="Amino acid transporter transmembrane" evidence="6">
    <location>
        <begin position="25"/>
        <end position="363"/>
    </location>
</feature>
<feature type="transmembrane region" description="Helical" evidence="5">
    <location>
        <begin position="103"/>
        <end position="128"/>
    </location>
</feature>
<dbReference type="EMBL" id="KK583235">
    <property type="protein sequence ID" value="KDO25074.1"/>
    <property type="molecule type" value="Genomic_DNA"/>
</dbReference>
<evidence type="ECO:0000313" key="7">
    <source>
        <dbReference type="EMBL" id="KDO25074.1"/>
    </source>
</evidence>
<feature type="transmembrane region" description="Helical" evidence="5">
    <location>
        <begin position="318"/>
        <end position="334"/>
    </location>
</feature>
<dbReference type="Proteomes" id="UP000030745">
    <property type="component" value="Unassembled WGS sequence"/>
</dbReference>
<feature type="transmembrane region" description="Helical" evidence="5">
    <location>
        <begin position="140"/>
        <end position="161"/>
    </location>
</feature>
<dbReference type="AlphaFoldDB" id="A0A067C2S2"/>
<dbReference type="PANTHER" id="PTHR22950:SF702">
    <property type="entry name" value="AMINO ACID TRANSPORTER PROTEIN"/>
    <property type="match status" value="1"/>
</dbReference>
<feature type="transmembrane region" description="Helical" evidence="5">
    <location>
        <begin position="59"/>
        <end position="83"/>
    </location>
</feature>
<keyword evidence="4 5" id="KW-0472">Membrane</keyword>
<dbReference type="GO" id="GO:0015179">
    <property type="term" value="F:L-amino acid transmembrane transporter activity"/>
    <property type="evidence" value="ECO:0007669"/>
    <property type="project" value="TreeGrafter"/>
</dbReference>
<protein>
    <recommendedName>
        <fullName evidence="6">Amino acid transporter transmembrane domain-containing protein</fullName>
    </recommendedName>
</protein>
<dbReference type="OrthoDB" id="28208at2759"/>
<evidence type="ECO:0000256" key="1">
    <source>
        <dbReference type="ARBA" id="ARBA00004141"/>
    </source>
</evidence>
<evidence type="ECO:0000256" key="3">
    <source>
        <dbReference type="ARBA" id="ARBA00022989"/>
    </source>
</evidence>
<accession>A0A067C2S2</accession>
<dbReference type="InterPro" id="IPR013057">
    <property type="entry name" value="AA_transpt_TM"/>
</dbReference>
<evidence type="ECO:0000256" key="5">
    <source>
        <dbReference type="SAM" id="Phobius"/>
    </source>
</evidence>
<dbReference type="STRING" id="695850.A0A067C2S2"/>
<evidence type="ECO:0000313" key="8">
    <source>
        <dbReference type="Proteomes" id="UP000030745"/>
    </source>
</evidence>
<name>A0A067C2S2_SAPPC</name>
<feature type="transmembrane region" description="Helical" evidence="5">
    <location>
        <begin position="374"/>
        <end position="397"/>
    </location>
</feature>
<dbReference type="VEuPathDB" id="FungiDB:SPRG_09214"/>